<keyword evidence="2" id="KW-1185">Reference proteome</keyword>
<reference evidence="1 2" key="1">
    <citation type="submission" date="2019-10" db="EMBL/GenBank/DDBJ databases">
        <title>Draft whole-genome sequence of the purple nonsulfur photosynthetic bacterium Roseospira navarrensis DSM 15114.</title>
        <authorList>
            <person name="Kyndt J.A."/>
            <person name="Meyer T.E."/>
        </authorList>
    </citation>
    <scope>NUCLEOTIDE SEQUENCE [LARGE SCALE GENOMIC DNA]</scope>
    <source>
        <strain evidence="1 2">DSM 15114</strain>
    </source>
</reference>
<dbReference type="AlphaFoldDB" id="A0A7X2D557"/>
<proteinExistence type="predicted"/>
<organism evidence="1 2">
    <name type="scientific">Roseospira navarrensis</name>
    <dbReference type="NCBI Taxonomy" id="140058"/>
    <lineage>
        <taxon>Bacteria</taxon>
        <taxon>Pseudomonadati</taxon>
        <taxon>Pseudomonadota</taxon>
        <taxon>Alphaproteobacteria</taxon>
        <taxon>Rhodospirillales</taxon>
        <taxon>Rhodospirillaceae</taxon>
        <taxon>Roseospira</taxon>
    </lineage>
</organism>
<gene>
    <name evidence="1" type="ORF">GHC57_18690</name>
</gene>
<dbReference type="OrthoDB" id="7866342at2"/>
<name>A0A7X2D557_9PROT</name>
<comment type="caution">
    <text evidence="1">The sequence shown here is derived from an EMBL/GenBank/DDBJ whole genome shotgun (WGS) entry which is preliminary data.</text>
</comment>
<evidence type="ECO:0000313" key="2">
    <source>
        <dbReference type="Proteomes" id="UP000434582"/>
    </source>
</evidence>
<protein>
    <recommendedName>
        <fullName evidence="3">Mor transcription activator domain-containing protein</fullName>
    </recommendedName>
</protein>
<dbReference type="Proteomes" id="UP000434582">
    <property type="component" value="Unassembled WGS sequence"/>
</dbReference>
<accession>A0A7X2D557</accession>
<evidence type="ECO:0000313" key="1">
    <source>
        <dbReference type="EMBL" id="MQX38541.1"/>
    </source>
</evidence>
<evidence type="ECO:0008006" key="3">
    <source>
        <dbReference type="Google" id="ProtNLM"/>
    </source>
</evidence>
<dbReference type="RefSeq" id="WP_153347112.1">
    <property type="nucleotide sequence ID" value="NZ_WIVE01000123.1"/>
</dbReference>
<sequence length="155" mass="16836">MFLDDLPSIAERRRLGIYVSDVENCVAERFGEAVARQLIRACGGQTILLPRQARPKHKVAVAVGLPVLAALIEHYGAPQSIYIPVPSRWRYDVRLRRAIMANPGATNADIGSVAGCSERAVRRCRASMRAAGLNPPAAASCSVAKRNQETTSWPT</sequence>
<dbReference type="EMBL" id="WIVE01000123">
    <property type="protein sequence ID" value="MQX38541.1"/>
    <property type="molecule type" value="Genomic_DNA"/>
</dbReference>